<dbReference type="InterPro" id="IPR011049">
    <property type="entry name" value="Serralysin-like_metalloprot_C"/>
</dbReference>
<name>A0A931E0T1_9BACT</name>
<protein>
    <recommendedName>
        <fullName evidence="4">Trimeric autotransporter adhesin YadA-like head domain-containing protein</fullName>
    </recommendedName>
</protein>
<reference evidence="2" key="1">
    <citation type="submission" date="2020-11" db="EMBL/GenBank/DDBJ databases">
        <title>Bacterial whole genome sequence for Panacibacter sp. DH6.</title>
        <authorList>
            <person name="Le V."/>
            <person name="Ko S."/>
            <person name="Ahn C.-Y."/>
            <person name="Oh H.-M."/>
        </authorList>
    </citation>
    <scope>NUCLEOTIDE SEQUENCE</scope>
    <source>
        <strain evidence="2">DH6</strain>
    </source>
</reference>
<organism evidence="2 3">
    <name type="scientific">Panacibacter microcysteis</name>
    <dbReference type="NCBI Taxonomy" id="2793269"/>
    <lineage>
        <taxon>Bacteria</taxon>
        <taxon>Pseudomonadati</taxon>
        <taxon>Bacteroidota</taxon>
        <taxon>Chitinophagia</taxon>
        <taxon>Chitinophagales</taxon>
        <taxon>Chitinophagaceae</taxon>
        <taxon>Panacibacter</taxon>
    </lineage>
</organism>
<keyword evidence="3" id="KW-1185">Reference proteome</keyword>
<dbReference type="Proteomes" id="UP000628448">
    <property type="component" value="Unassembled WGS sequence"/>
</dbReference>
<gene>
    <name evidence="2" type="ORF">I5907_09850</name>
</gene>
<evidence type="ECO:0008006" key="4">
    <source>
        <dbReference type="Google" id="ProtNLM"/>
    </source>
</evidence>
<dbReference type="Gene3D" id="2.150.10.10">
    <property type="entry name" value="Serralysin-like metalloprotease, C-terminal"/>
    <property type="match status" value="1"/>
</dbReference>
<evidence type="ECO:0000313" key="3">
    <source>
        <dbReference type="Proteomes" id="UP000628448"/>
    </source>
</evidence>
<feature type="signal peptide" evidence="1">
    <location>
        <begin position="1"/>
        <end position="25"/>
    </location>
</feature>
<dbReference type="AlphaFoldDB" id="A0A931E0T1"/>
<evidence type="ECO:0000256" key="1">
    <source>
        <dbReference type="SAM" id="SignalP"/>
    </source>
</evidence>
<proteinExistence type="predicted"/>
<keyword evidence="1" id="KW-0732">Signal</keyword>
<accession>A0A931E0T1</accession>
<evidence type="ECO:0000313" key="2">
    <source>
        <dbReference type="EMBL" id="MBG9376537.1"/>
    </source>
</evidence>
<comment type="caution">
    <text evidence="2">The sequence shown here is derived from an EMBL/GenBank/DDBJ whole genome shotgun (WGS) entry which is preliminary data.</text>
</comment>
<sequence length="384" mass="39151">MQKRNYQPAQTLFFICLLSSFNLYSQVTGVAINDDNASADVSAVLDININTATTKKGLLIPRISTTQRNAITTPANSLLIFDNTTNWYEYNAGTGISPNWVPLLSSQTGWTTTGNSGTTAGTNFLGTTDNMALQLKVNNTTAGYIDNITATNNLYLGLSAGNYGVSAGARNLAFGYKALGANTSGNNNTALGFQALSANTTGANNVAIGYNATSNNSNTVVIGAAAQANNSQATAIGNAAQADGANATAIGNGASTTQDNALILGNTSVNVGIGTSTPNTLVKLDVNGGFKLGANGTALTNVYKTSATVNIPAISLLNTSSVTFAVANAPLNATVIVNPRTALPAGMVVGSSYVSSANNVTIVFGALIALAIGVSRTFDVTVVY</sequence>
<feature type="chain" id="PRO_5037634334" description="Trimeric autotransporter adhesin YadA-like head domain-containing protein" evidence="1">
    <location>
        <begin position="26"/>
        <end position="384"/>
    </location>
</feature>
<dbReference type="RefSeq" id="WP_196990545.1">
    <property type="nucleotide sequence ID" value="NZ_JADWYR010000001.1"/>
</dbReference>
<dbReference type="SUPFAM" id="SSF101967">
    <property type="entry name" value="Adhesin YadA, collagen-binding domain"/>
    <property type="match status" value="1"/>
</dbReference>
<dbReference type="EMBL" id="JADWYR010000001">
    <property type="protein sequence ID" value="MBG9376537.1"/>
    <property type="molecule type" value="Genomic_DNA"/>
</dbReference>